<dbReference type="Proteomes" id="UP001056120">
    <property type="component" value="Linkage Group LG10"/>
</dbReference>
<reference evidence="1 2" key="2">
    <citation type="journal article" date="2022" name="Mol. Ecol. Resour.">
        <title>The genomes of chicory, endive, great burdock and yacon provide insights into Asteraceae paleo-polyploidization history and plant inulin production.</title>
        <authorList>
            <person name="Fan W."/>
            <person name="Wang S."/>
            <person name="Wang H."/>
            <person name="Wang A."/>
            <person name="Jiang F."/>
            <person name="Liu H."/>
            <person name="Zhao H."/>
            <person name="Xu D."/>
            <person name="Zhang Y."/>
        </authorList>
    </citation>
    <scope>NUCLEOTIDE SEQUENCE [LARGE SCALE GENOMIC DNA]</scope>
    <source>
        <strain evidence="2">cv. Yunnan</strain>
        <tissue evidence="1">Leaves</tissue>
    </source>
</reference>
<name>A0ACB9I289_9ASTR</name>
<gene>
    <name evidence="1" type="ORF">L1987_30307</name>
</gene>
<proteinExistence type="predicted"/>
<accession>A0ACB9I289</accession>
<organism evidence="1 2">
    <name type="scientific">Smallanthus sonchifolius</name>
    <dbReference type="NCBI Taxonomy" id="185202"/>
    <lineage>
        <taxon>Eukaryota</taxon>
        <taxon>Viridiplantae</taxon>
        <taxon>Streptophyta</taxon>
        <taxon>Embryophyta</taxon>
        <taxon>Tracheophyta</taxon>
        <taxon>Spermatophyta</taxon>
        <taxon>Magnoliopsida</taxon>
        <taxon>eudicotyledons</taxon>
        <taxon>Gunneridae</taxon>
        <taxon>Pentapetalae</taxon>
        <taxon>asterids</taxon>
        <taxon>campanulids</taxon>
        <taxon>Asterales</taxon>
        <taxon>Asteraceae</taxon>
        <taxon>Asteroideae</taxon>
        <taxon>Heliantheae alliance</taxon>
        <taxon>Millerieae</taxon>
        <taxon>Smallanthus</taxon>
    </lineage>
</organism>
<comment type="caution">
    <text evidence="1">The sequence shown here is derived from an EMBL/GenBank/DDBJ whole genome shotgun (WGS) entry which is preliminary data.</text>
</comment>
<dbReference type="EMBL" id="CM042027">
    <property type="protein sequence ID" value="KAI3802177.1"/>
    <property type="molecule type" value="Genomic_DNA"/>
</dbReference>
<sequence length="130" mass="14408">MMSSGCVELPDEGAVTRLTVESGLCRIREVAKIKRTRFGQAWKTYKEEYKSTRDKPTTTVDRADSEMRGILVFFAPSVTRASVGDIPRGAMIGKKGWKRRAVPAVRDFPPGGGPARLRDRPLALVKIALF</sequence>
<evidence type="ECO:0000313" key="1">
    <source>
        <dbReference type="EMBL" id="KAI3802177.1"/>
    </source>
</evidence>
<keyword evidence="2" id="KW-1185">Reference proteome</keyword>
<reference evidence="2" key="1">
    <citation type="journal article" date="2022" name="Mol. Ecol. Resour.">
        <title>The genomes of chicory, endive, great burdock and yacon provide insights into Asteraceae palaeo-polyploidization history and plant inulin production.</title>
        <authorList>
            <person name="Fan W."/>
            <person name="Wang S."/>
            <person name="Wang H."/>
            <person name="Wang A."/>
            <person name="Jiang F."/>
            <person name="Liu H."/>
            <person name="Zhao H."/>
            <person name="Xu D."/>
            <person name="Zhang Y."/>
        </authorList>
    </citation>
    <scope>NUCLEOTIDE SEQUENCE [LARGE SCALE GENOMIC DNA]</scope>
    <source>
        <strain evidence="2">cv. Yunnan</strain>
    </source>
</reference>
<protein>
    <submittedName>
        <fullName evidence="1">Uncharacterized protein</fullName>
    </submittedName>
</protein>
<evidence type="ECO:0000313" key="2">
    <source>
        <dbReference type="Proteomes" id="UP001056120"/>
    </source>
</evidence>